<organism evidence="3 4">
    <name type="scientific">Microthlaspi erraticum</name>
    <dbReference type="NCBI Taxonomy" id="1685480"/>
    <lineage>
        <taxon>Eukaryota</taxon>
        <taxon>Viridiplantae</taxon>
        <taxon>Streptophyta</taxon>
        <taxon>Embryophyta</taxon>
        <taxon>Tracheophyta</taxon>
        <taxon>Spermatophyta</taxon>
        <taxon>Magnoliopsida</taxon>
        <taxon>eudicotyledons</taxon>
        <taxon>Gunneridae</taxon>
        <taxon>Pentapetalae</taxon>
        <taxon>rosids</taxon>
        <taxon>malvids</taxon>
        <taxon>Brassicales</taxon>
        <taxon>Brassicaceae</taxon>
        <taxon>Coluteocarpeae</taxon>
        <taxon>Microthlaspi</taxon>
    </lineage>
</organism>
<feature type="transmembrane region" description="Helical" evidence="2">
    <location>
        <begin position="456"/>
        <end position="475"/>
    </location>
</feature>
<keyword evidence="1" id="KW-0175">Coiled coil</keyword>
<name>A0A6D2IUW3_9BRAS</name>
<evidence type="ECO:0000313" key="4">
    <source>
        <dbReference type="Proteomes" id="UP000467841"/>
    </source>
</evidence>
<gene>
    <name evidence="3" type="ORF">MERR_LOCUS19590</name>
</gene>
<feature type="transmembrane region" description="Helical" evidence="2">
    <location>
        <begin position="401"/>
        <end position="419"/>
    </location>
</feature>
<accession>A0A6D2IUW3</accession>
<sequence length="494" mass="55012">MGNRSSEYTALENAQRFNELAKEALENQKLAKEAPNATIQPEDETSVNALKINALRQEIHKLIQENDEMKKTNESLETKLDELQQEKDGINGELLQAQNNLAATVKDSWRRVSNLSIKNESLTLERDKLTQERISWNEEKSELRKVNDEVQNLSEMLKRELMELRQQKDSINRELLHAQTQIEDSWRRASNLSIKNESLTLERDKLTNERISWNEEKSELRKVNGEIKKTNESLETKLAVLQQENDVINSELLHAEKTIAYAEKTVAAQIEDSSNLSKKNESLTVEIQSLTDKLTNESAEVIIPNSPLEKIVNLFPCQWMKNIVAPKGHIGGDELGSFMGALVSTTALIVTYSNKDKATAGLAFFSLLGTMIGKSFNNVVSYMSMEKDARILSCLSKAPNSLPWILIGGGIPILAGGFIPDWNIRLIITSLISMAMKVGTSCMWSISYGIKADKVSLIVALRVIGIIIAAGIPALSSIGQKSHVPTGQALINDS</sequence>
<evidence type="ECO:0000256" key="2">
    <source>
        <dbReference type="SAM" id="Phobius"/>
    </source>
</evidence>
<dbReference type="Proteomes" id="UP000467841">
    <property type="component" value="Unassembled WGS sequence"/>
</dbReference>
<reference evidence="3" key="1">
    <citation type="submission" date="2020-01" db="EMBL/GenBank/DDBJ databases">
        <authorList>
            <person name="Mishra B."/>
        </authorList>
    </citation>
    <scope>NUCLEOTIDE SEQUENCE [LARGE SCALE GENOMIC DNA]</scope>
</reference>
<proteinExistence type="predicted"/>
<keyword evidence="2" id="KW-1133">Transmembrane helix</keyword>
<feature type="coiled-coil region" evidence="1">
    <location>
        <begin position="11"/>
        <end position="300"/>
    </location>
</feature>
<comment type="caution">
    <text evidence="3">The sequence shown here is derived from an EMBL/GenBank/DDBJ whole genome shotgun (WGS) entry which is preliminary data.</text>
</comment>
<dbReference type="AlphaFoldDB" id="A0A6D2IUW3"/>
<dbReference type="OrthoDB" id="1112657at2759"/>
<keyword evidence="2" id="KW-0472">Membrane</keyword>
<evidence type="ECO:0000313" key="3">
    <source>
        <dbReference type="EMBL" id="CAA7032355.1"/>
    </source>
</evidence>
<protein>
    <submittedName>
        <fullName evidence="3">Uncharacterized protein</fullName>
    </submittedName>
</protein>
<dbReference type="EMBL" id="CACVBM020001118">
    <property type="protein sequence ID" value="CAA7032355.1"/>
    <property type="molecule type" value="Genomic_DNA"/>
</dbReference>
<keyword evidence="4" id="KW-1185">Reference proteome</keyword>
<feature type="transmembrane region" description="Helical" evidence="2">
    <location>
        <begin position="426"/>
        <end position="450"/>
    </location>
</feature>
<keyword evidence="2" id="KW-0812">Transmembrane</keyword>
<evidence type="ECO:0000256" key="1">
    <source>
        <dbReference type="SAM" id="Coils"/>
    </source>
</evidence>